<sequence>MSDETYDPPDDPLAILHDDAEILAVNKPAGLLSVPGRGAHLADCLLARVQAVFPQALLVHRLDRDTSGVIVFALTPHAQRHLGLQFEKRQARKTYLARLAGRLEPRTGTVDLPLTVDWPNRPRQMVCHETGRPAVTDWKVQRYGEDETRVRLMPKTGRSHQLRVHMLALGHPILGDPLYATGAARDHPRLMLHSEELRIRHPDGGRMMRFRAAAAF</sequence>
<protein>
    <recommendedName>
        <fullName evidence="10">Dual-specificity RNA pseudouridine synthase RluA</fullName>
        <ecNumber evidence="8">5.4.99.28</ecNumber>
        <ecNumber evidence="9">5.4.99.29</ecNumber>
    </recommendedName>
    <alternativeName>
        <fullName evidence="11">23S rRNA pseudouridine(746) synthase</fullName>
    </alternativeName>
    <alternativeName>
        <fullName evidence="14">Ribosomal large subunit pseudouridine synthase A</fullName>
    </alternativeName>
    <alternativeName>
        <fullName evidence="13">rRNA pseudouridylate synthase A</fullName>
    </alternativeName>
    <alternativeName>
        <fullName evidence="15">rRNA-uridine isomerase A</fullName>
    </alternativeName>
    <alternativeName>
        <fullName evidence="12">tRNA pseudouridine(32) synthase</fullName>
    </alternativeName>
</protein>
<evidence type="ECO:0000256" key="6">
    <source>
        <dbReference type="ARBA" id="ARBA00036916"/>
    </source>
</evidence>
<evidence type="ECO:0000256" key="4">
    <source>
        <dbReference type="ARBA" id="ARBA00023235"/>
    </source>
</evidence>
<dbReference type="RefSeq" id="WP_106472098.1">
    <property type="nucleotide sequence ID" value="NZ_CP027665.1"/>
</dbReference>
<evidence type="ECO:0000259" key="16">
    <source>
        <dbReference type="Pfam" id="PF00849"/>
    </source>
</evidence>
<keyword evidence="4" id="KW-0413">Isomerase</keyword>
<evidence type="ECO:0000256" key="3">
    <source>
        <dbReference type="ARBA" id="ARBA00022694"/>
    </source>
</evidence>
<evidence type="ECO:0000313" key="18">
    <source>
        <dbReference type="Proteomes" id="UP000237655"/>
    </source>
</evidence>
<dbReference type="GO" id="GO:0000455">
    <property type="term" value="P:enzyme-directed rRNA pseudouridine synthesis"/>
    <property type="evidence" value="ECO:0007669"/>
    <property type="project" value="TreeGrafter"/>
</dbReference>
<proteinExistence type="inferred from homology"/>
<dbReference type="EC" id="5.4.99.28" evidence="8"/>
<dbReference type="GO" id="GO:0160151">
    <property type="term" value="F:tRNA pseudouridine(32) synthase activity"/>
    <property type="evidence" value="ECO:0007669"/>
    <property type="project" value="UniProtKB-EC"/>
</dbReference>
<evidence type="ECO:0000256" key="8">
    <source>
        <dbReference type="ARBA" id="ARBA00038944"/>
    </source>
</evidence>
<evidence type="ECO:0000313" key="17">
    <source>
        <dbReference type="EMBL" id="AVO37780.1"/>
    </source>
</evidence>
<accession>A0A2S0MPG2</accession>
<dbReference type="Pfam" id="PF00849">
    <property type="entry name" value="PseudoU_synth_2"/>
    <property type="match status" value="1"/>
</dbReference>
<dbReference type="InterPro" id="IPR050188">
    <property type="entry name" value="RluA_PseudoU_synthase"/>
</dbReference>
<comment type="catalytic activity">
    <reaction evidence="5">
        <text>uridine(32) in tRNA = pseudouridine(32) in tRNA</text>
        <dbReference type="Rhea" id="RHEA:42544"/>
        <dbReference type="Rhea" id="RHEA-COMP:10107"/>
        <dbReference type="Rhea" id="RHEA-COMP:10108"/>
        <dbReference type="ChEBI" id="CHEBI:65314"/>
        <dbReference type="ChEBI" id="CHEBI:65315"/>
        <dbReference type="EC" id="5.4.99.28"/>
    </reaction>
</comment>
<dbReference type="InterPro" id="IPR006224">
    <property type="entry name" value="PsdUridine_synth_RluA-like_CS"/>
</dbReference>
<keyword evidence="18" id="KW-1185">Reference proteome</keyword>
<evidence type="ECO:0000256" key="1">
    <source>
        <dbReference type="ARBA" id="ARBA00010876"/>
    </source>
</evidence>
<evidence type="ECO:0000256" key="15">
    <source>
        <dbReference type="ARBA" id="ARBA00043143"/>
    </source>
</evidence>
<keyword evidence="3" id="KW-0819">tRNA processing</keyword>
<feature type="domain" description="Pseudouridine synthase RsuA/RluA-like" evidence="16">
    <location>
        <begin position="22"/>
        <end position="167"/>
    </location>
</feature>
<dbReference type="CDD" id="cd02869">
    <property type="entry name" value="PseudoU_synth_RluA_like"/>
    <property type="match status" value="1"/>
</dbReference>
<dbReference type="InterPro" id="IPR020103">
    <property type="entry name" value="PsdUridine_synth_cat_dom_sf"/>
</dbReference>
<organism evidence="17 18">
    <name type="scientific">Pukyongiella litopenaei</name>
    <dbReference type="NCBI Taxonomy" id="2605946"/>
    <lineage>
        <taxon>Bacteria</taxon>
        <taxon>Pseudomonadati</taxon>
        <taxon>Pseudomonadota</taxon>
        <taxon>Alphaproteobacteria</taxon>
        <taxon>Rhodobacterales</taxon>
        <taxon>Paracoccaceae</taxon>
        <taxon>Pukyongiella</taxon>
    </lineage>
</organism>
<dbReference type="InterPro" id="IPR006145">
    <property type="entry name" value="PsdUridine_synth_RsuA/RluA"/>
</dbReference>
<evidence type="ECO:0000256" key="11">
    <source>
        <dbReference type="ARBA" id="ARBA00041266"/>
    </source>
</evidence>
<dbReference type="EMBL" id="CP027665">
    <property type="protein sequence ID" value="AVO37780.1"/>
    <property type="molecule type" value="Genomic_DNA"/>
</dbReference>
<evidence type="ECO:0000256" key="14">
    <source>
        <dbReference type="ARBA" id="ARBA00042883"/>
    </source>
</evidence>
<gene>
    <name evidence="17" type="ORF">C6Y53_08750</name>
</gene>
<comment type="function">
    <text evidence="7">Dual specificity enzyme that catalyzes the synthesis of pseudouridine from uracil-746 in 23S ribosomal RNA and from uracil-32 in the anticodon stem and loop of transfer RNAs.</text>
</comment>
<dbReference type="SUPFAM" id="SSF55120">
    <property type="entry name" value="Pseudouridine synthase"/>
    <property type="match status" value="1"/>
</dbReference>
<dbReference type="PANTHER" id="PTHR21600:SF91">
    <property type="entry name" value="DUAL-SPECIFICITY RNA PSEUDOURIDINE SYNTHASE RLUA"/>
    <property type="match status" value="1"/>
</dbReference>
<dbReference type="EC" id="5.4.99.29" evidence="9"/>
<dbReference type="GO" id="GO:0160142">
    <property type="term" value="F:23S rRNA pseudouridine(746) synthase activity"/>
    <property type="evidence" value="ECO:0007669"/>
    <property type="project" value="UniProtKB-EC"/>
</dbReference>
<comment type="similarity">
    <text evidence="1">Belongs to the pseudouridine synthase RluA family.</text>
</comment>
<dbReference type="AlphaFoldDB" id="A0A2S0MPG2"/>
<dbReference type="PROSITE" id="PS01129">
    <property type="entry name" value="PSI_RLU"/>
    <property type="match status" value="1"/>
</dbReference>
<dbReference type="GO" id="GO:0003723">
    <property type="term" value="F:RNA binding"/>
    <property type="evidence" value="ECO:0007669"/>
    <property type="project" value="InterPro"/>
</dbReference>
<comment type="catalytic activity">
    <reaction evidence="6">
        <text>uridine(746) in 23S rRNA = pseudouridine(746) in 23S rRNA</text>
        <dbReference type="Rhea" id="RHEA:42548"/>
        <dbReference type="Rhea" id="RHEA-COMP:10109"/>
        <dbReference type="Rhea" id="RHEA-COMP:10110"/>
        <dbReference type="ChEBI" id="CHEBI:65314"/>
        <dbReference type="ChEBI" id="CHEBI:65315"/>
        <dbReference type="EC" id="5.4.99.29"/>
    </reaction>
</comment>
<reference evidence="18" key="1">
    <citation type="submission" date="2018-03" db="EMBL/GenBank/DDBJ databases">
        <title>Genomic analysis of the strain SH-1 isolated from shrimp intestine.</title>
        <authorList>
            <person name="Kim Y.-S."/>
            <person name="Kim S.-E."/>
            <person name="Kim K.-H."/>
        </authorList>
    </citation>
    <scope>NUCLEOTIDE SEQUENCE [LARGE SCALE GENOMIC DNA]</scope>
    <source>
        <strain evidence="18">SH-1</strain>
    </source>
</reference>
<name>A0A2S0MPG2_9RHOB</name>
<dbReference type="Proteomes" id="UP000237655">
    <property type="component" value="Chromosome"/>
</dbReference>
<evidence type="ECO:0000256" key="7">
    <source>
        <dbReference type="ARBA" id="ARBA00037305"/>
    </source>
</evidence>
<evidence type="ECO:0000256" key="9">
    <source>
        <dbReference type="ARBA" id="ARBA00038945"/>
    </source>
</evidence>
<evidence type="ECO:0000256" key="10">
    <source>
        <dbReference type="ARBA" id="ARBA00039988"/>
    </source>
</evidence>
<evidence type="ECO:0000256" key="2">
    <source>
        <dbReference type="ARBA" id="ARBA00022552"/>
    </source>
</evidence>
<dbReference type="KEGG" id="thas:C6Y53_08750"/>
<dbReference type="Gene3D" id="3.30.2350.10">
    <property type="entry name" value="Pseudouridine synthase"/>
    <property type="match status" value="1"/>
</dbReference>
<dbReference type="PANTHER" id="PTHR21600">
    <property type="entry name" value="MITOCHONDRIAL RNA PSEUDOURIDINE SYNTHASE"/>
    <property type="match status" value="1"/>
</dbReference>
<evidence type="ECO:0000256" key="13">
    <source>
        <dbReference type="ARBA" id="ARBA00042844"/>
    </source>
</evidence>
<keyword evidence="2" id="KW-0698">rRNA processing</keyword>
<evidence type="ECO:0000256" key="12">
    <source>
        <dbReference type="ARBA" id="ARBA00042372"/>
    </source>
</evidence>
<evidence type="ECO:0000256" key="5">
    <source>
        <dbReference type="ARBA" id="ARBA00036184"/>
    </source>
</evidence>
<dbReference type="GO" id="GO:0008033">
    <property type="term" value="P:tRNA processing"/>
    <property type="evidence" value="ECO:0007669"/>
    <property type="project" value="UniProtKB-KW"/>
</dbReference>